<dbReference type="GO" id="GO:0005524">
    <property type="term" value="F:ATP binding"/>
    <property type="evidence" value="ECO:0007669"/>
    <property type="project" value="UniProtKB-KW"/>
</dbReference>
<dbReference type="EMBL" id="UYRT01022780">
    <property type="protein sequence ID" value="VDK60836.1"/>
    <property type="molecule type" value="Genomic_DNA"/>
</dbReference>
<protein>
    <submittedName>
        <fullName evidence="5">ATPase_AAA_core domain-containing protein</fullName>
    </submittedName>
</protein>
<sequence length="60" mass="6479">MVKAQGSLKNVPAAIDIGGLEEQIQEIKETVELPLVHPEYYEEMGITAPKGVILFGEPGT</sequence>
<dbReference type="InterPro" id="IPR027417">
    <property type="entry name" value="P-loop_NTPase"/>
</dbReference>
<accession>A0A183DHC1</accession>
<reference evidence="5" key="1">
    <citation type="submission" date="2016-06" db="UniProtKB">
        <authorList>
            <consortium name="WormBaseParasite"/>
        </authorList>
    </citation>
    <scope>IDENTIFICATION</scope>
</reference>
<organism evidence="5">
    <name type="scientific">Gongylonema pulchrum</name>
    <dbReference type="NCBI Taxonomy" id="637853"/>
    <lineage>
        <taxon>Eukaryota</taxon>
        <taxon>Metazoa</taxon>
        <taxon>Ecdysozoa</taxon>
        <taxon>Nematoda</taxon>
        <taxon>Chromadorea</taxon>
        <taxon>Rhabditida</taxon>
        <taxon>Spirurina</taxon>
        <taxon>Spiruromorpha</taxon>
        <taxon>Spiruroidea</taxon>
        <taxon>Gongylonematidae</taxon>
        <taxon>Gongylonema</taxon>
    </lineage>
</organism>
<dbReference type="InterPro" id="IPR050221">
    <property type="entry name" value="26S_Proteasome_ATPase"/>
</dbReference>
<keyword evidence="4" id="KW-1185">Reference proteome</keyword>
<keyword evidence="2" id="KW-0067">ATP-binding</keyword>
<reference evidence="3 4" key="2">
    <citation type="submission" date="2018-11" db="EMBL/GenBank/DDBJ databases">
        <authorList>
            <consortium name="Pathogen Informatics"/>
        </authorList>
    </citation>
    <scope>NUCLEOTIDE SEQUENCE [LARGE SCALE GENOMIC DNA]</scope>
</reference>
<evidence type="ECO:0000313" key="4">
    <source>
        <dbReference type="Proteomes" id="UP000271098"/>
    </source>
</evidence>
<evidence type="ECO:0000256" key="2">
    <source>
        <dbReference type="ARBA" id="ARBA00022840"/>
    </source>
</evidence>
<dbReference type="Proteomes" id="UP000271098">
    <property type="component" value="Unassembled WGS sequence"/>
</dbReference>
<name>A0A183DHC1_9BILA</name>
<dbReference type="SUPFAM" id="SSF52540">
    <property type="entry name" value="P-loop containing nucleoside triphosphate hydrolases"/>
    <property type="match status" value="1"/>
</dbReference>
<proteinExistence type="predicted"/>
<gene>
    <name evidence="3" type="ORF">GPUH_LOCUS8111</name>
</gene>
<dbReference type="PANTHER" id="PTHR23073">
    <property type="entry name" value="26S PROTEASOME REGULATORY SUBUNIT"/>
    <property type="match status" value="1"/>
</dbReference>
<dbReference type="WBParaSite" id="GPUH_0000812101-mRNA-1">
    <property type="protein sequence ID" value="GPUH_0000812101-mRNA-1"/>
    <property type="gene ID" value="GPUH_0000812101"/>
</dbReference>
<dbReference type="AlphaFoldDB" id="A0A183DHC1"/>
<dbReference type="Gene3D" id="3.40.50.300">
    <property type="entry name" value="P-loop containing nucleotide triphosphate hydrolases"/>
    <property type="match status" value="1"/>
</dbReference>
<dbReference type="OrthoDB" id="10255768at2759"/>
<evidence type="ECO:0000313" key="3">
    <source>
        <dbReference type="EMBL" id="VDK60836.1"/>
    </source>
</evidence>
<evidence type="ECO:0000256" key="1">
    <source>
        <dbReference type="ARBA" id="ARBA00022741"/>
    </source>
</evidence>
<keyword evidence="1" id="KW-0547">Nucleotide-binding</keyword>
<evidence type="ECO:0000313" key="5">
    <source>
        <dbReference type="WBParaSite" id="GPUH_0000812101-mRNA-1"/>
    </source>
</evidence>